<feature type="transmembrane region" description="Helical" evidence="1">
    <location>
        <begin position="6"/>
        <end position="27"/>
    </location>
</feature>
<dbReference type="KEGG" id="slw:BRW62_02365"/>
<evidence type="ECO:0000313" key="2">
    <source>
        <dbReference type="EMBL" id="ATS17780.1"/>
    </source>
</evidence>
<sequence length="119" mass="13465">MLVVSQWSVVMLVVSAIAALIGLSWLLHEAQQQSKQHPLQGCSPQQAYGETLWRMIFVYWLVYCGATGLQIAVPLEGTDLGQMCKITALLAFLLTFSSLLCLPMHYWQSRQRQQQQQPN</sequence>
<gene>
    <name evidence="2" type="ORF">BRW62_02365</name>
</gene>
<keyword evidence="3" id="KW-1185">Reference proteome</keyword>
<evidence type="ECO:0000256" key="1">
    <source>
        <dbReference type="SAM" id="Phobius"/>
    </source>
</evidence>
<dbReference type="OrthoDB" id="425763at2"/>
<feature type="transmembrane region" description="Helical" evidence="1">
    <location>
        <begin position="56"/>
        <end position="75"/>
    </location>
</feature>
<name>A0A2D2PZV1_PARLV</name>
<evidence type="ECO:0000313" key="3">
    <source>
        <dbReference type="Proteomes" id="UP000231057"/>
    </source>
</evidence>
<protein>
    <submittedName>
        <fullName evidence="2">Uncharacterized protein</fullName>
    </submittedName>
</protein>
<reference evidence="2 3" key="1">
    <citation type="submission" date="2016-11" db="EMBL/GenBank/DDBJ databases">
        <title>Complete genome sequence of thermophilic cyanobacteria strain Synechococcus sp. PCC6715.</title>
        <authorList>
            <person name="Tang J."/>
            <person name="Daroch M."/>
            <person name="Liang Y."/>
            <person name="Jiang D."/>
            <person name="Shah M."/>
        </authorList>
    </citation>
    <scope>NUCLEOTIDE SEQUENCE [LARGE SCALE GENOMIC DNA]</scope>
    <source>
        <strain evidence="2 3">PCC 6715</strain>
    </source>
</reference>
<keyword evidence="1" id="KW-0472">Membrane</keyword>
<dbReference type="AlphaFoldDB" id="A0A2D2PZV1"/>
<organism evidence="2 3">
    <name type="scientific">Parathermosynechococcus lividus PCC 6715</name>
    <dbReference type="NCBI Taxonomy" id="1917166"/>
    <lineage>
        <taxon>Bacteria</taxon>
        <taxon>Bacillati</taxon>
        <taxon>Cyanobacteriota</taxon>
        <taxon>Cyanophyceae</taxon>
        <taxon>Acaryochloridales</taxon>
        <taxon>Thermosynechococcaceae</taxon>
        <taxon>Parathermosynechococcus</taxon>
    </lineage>
</organism>
<reference evidence="3" key="2">
    <citation type="journal article" date="2022" name="Front. Microbiol.">
        <title>Comparative Genomic Analysis Revealed Distinct Molecular Components and Organization of CO2-Concentrating Mechanism in Thermophilic Cyanobacteria.</title>
        <authorList>
            <person name="Tang J."/>
            <person name="Zhou H."/>
            <person name="Yao D."/>
            <person name="Riaz S."/>
            <person name="You D."/>
            <person name="Klepacz-Smolka A."/>
            <person name="Daroch M."/>
        </authorList>
    </citation>
    <scope>NUCLEOTIDE SEQUENCE [LARGE SCALE GENOMIC DNA]</scope>
    <source>
        <strain evidence="3">PCC 6715</strain>
    </source>
</reference>
<dbReference type="Proteomes" id="UP000231057">
    <property type="component" value="Chromosome"/>
</dbReference>
<accession>A0A2D2PZV1</accession>
<proteinExistence type="predicted"/>
<dbReference type="EMBL" id="CP018092">
    <property type="protein sequence ID" value="ATS17780.1"/>
    <property type="molecule type" value="Genomic_DNA"/>
</dbReference>
<keyword evidence="1" id="KW-0812">Transmembrane</keyword>
<feature type="transmembrane region" description="Helical" evidence="1">
    <location>
        <begin position="87"/>
        <end position="107"/>
    </location>
</feature>
<keyword evidence="1" id="KW-1133">Transmembrane helix</keyword>